<dbReference type="GO" id="GO:0046872">
    <property type="term" value="F:metal ion binding"/>
    <property type="evidence" value="ECO:0007669"/>
    <property type="project" value="UniProtKB-KW"/>
</dbReference>
<keyword evidence="12" id="KW-1185">Reference proteome</keyword>
<evidence type="ECO:0000256" key="1">
    <source>
        <dbReference type="ARBA" id="ARBA00009275"/>
    </source>
</evidence>
<dbReference type="SUPFAM" id="SSF51556">
    <property type="entry name" value="Metallo-dependent hydrolases"/>
    <property type="match status" value="1"/>
</dbReference>
<evidence type="ECO:0000256" key="8">
    <source>
        <dbReference type="ARBA" id="ARBA00039767"/>
    </source>
</evidence>
<keyword evidence="5" id="KW-0378">Hydrolase</keyword>
<evidence type="ECO:0000256" key="6">
    <source>
        <dbReference type="ARBA" id="ARBA00022839"/>
    </source>
</evidence>
<keyword evidence="6" id="KW-0269">Exonuclease</keyword>
<feature type="binding site" evidence="10">
    <location>
        <position position="216"/>
    </location>
    <ligand>
        <name>a divalent metal cation</name>
        <dbReference type="ChEBI" id="CHEBI:60240"/>
        <label>1</label>
    </ligand>
</feature>
<dbReference type="InterPro" id="IPR050891">
    <property type="entry name" value="TatD-type_Hydrolase"/>
</dbReference>
<dbReference type="Gene3D" id="3.20.20.140">
    <property type="entry name" value="Metal-dependent hydrolases"/>
    <property type="match status" value="1"/>
</dbReference>
<sequence>MKRGSMALYELVDIGANLTHFSYKNDLNEVLNRAKQAGLSKIMLTGTNEKGSNECKEMAELDPGFLYFTAGVHPHDAKGWNEGTLDAIRKLIDHPSCVAVGECGLDYNRNFSPQDVQREVFEKQIELAVSLKKPLFIHERDAHDDMVAILSKFIPNLPPAVIHCFTGKITEAKKYLELGLYIGLTGFLWKDRSEDGVQAGLRSGEIPIEKLLVETDAPYMYPKINDKKLPKQVKEAITIESAISHKFSSFNRNEPCSLPVICEIIAAFADKDPAEVARITTENAKRVYDLN</sequence>
<dbReference type="Pfam" id="PF01026">
    <property type="entry name" value="TatD_DNase"/>
    <property type="match status" value="1"/>
</dbReference>
<keyword evidence="4 10" id="KW-0479">Metal-binding</keyword>
<dbReference type="InterPro" id="IPR032466">
    <property type="entry name" value="Metal_Hydrolase"/>
</dbReference>
<protein>
    <recommendedName>
        <fullName evidence="8">Deoxyribonuclease TATDN1</fullName>
    </recommendedName>
</protein>
<dbReference type="EnsemblMetazoa" id="CJA13042.1">
    <property type="protein sequence ID" value="CJA13042.1"/>
    <property type="gene ID" value="WBGene00132246"/>
</dbReference>
<evidence type="ECO:0000256" key="4">
    <source>
        <dbReference type="ARBA" id="ARBA00022723"/>
    </source>
</evidence>
<feature type="binding site" evidence="10">
    <location>
        <position position="138"/>
    </location>
    <ligand>
        <name>a divalent metal cation</name>
        <dbReference type="ChEBI" id="CHEBI:60240"/>
        <label>2</label>
    </ligand>
</feature>
<dbReference type="GO" id="GO:0008310">
    <property type="term" value="F:single-stranded DNA 3'-5' DNA exonuclease activity"/>
    <property type="evidence" value="ECO:0007669"/>
    <property type="project" value="TreeGrafter"/>
</dbReference>
<evidence type="ECO:0000313" key="12">
    <source>
        <dbReference type="Proteomes" id="UP000005237"/>
    </source>
</evidence>
<reference evidence="11" key="2">
    <citation type="submission" date="2022-06" db="UniProtKB">
        <authorList>
            <consortium name="EnsemblMetazoa"/>
        </authorList>
    </citation>
    <scope>IDENTIFICATION</scope>
    <source>
        <strain evidence="11">DF5081</strain>
    </source>
</reference>
<proteinExistence type="inferred from homology"/>
<dbReference type="GO" id="GO:0043277">
    <property type="term" value="P:apoptotic cell clearance"/>
    <property type="evidence" value="ECO:0007669"/>
    <property type="project" value="EnsemblMetazoa"/>
</dbReference>
<organism evidence="11 12">
    <name type="scientific">Caenorhabditis japonica</name>
    <dbReference type="NCBI Taxonomy" id="281687"/>
    <lineage>
        <taxon>Eukaryota</taxon>
        <taxon>Metazoa</taxon>
        <taxon>Ecdysozoa</taxon>
        <taxon>Nematoda</taxon>
        <taxon>Chromadorea</taxon>
        <taxon>Rhabditida</taxon>
        <taxon>Rhabditina</taxon>
        <taxon>Rhabditomorpha</taxon>
        <taxon>Rhabditoidea</taxon>
        <taxon>Rhabditidae</taxon>
        <taxon>Peloderinae</taxon>
        <taxon>Caenorhabditis</taxon>
    </lineage>
</organism>
<dbReference type="PIRSF" id="PIRSF005902">
    <property type="entry name" value="DNase_TatD"/>
    <property type="match status" value="1"/>
</dbReference>
<keyword evidence="2" id="KW-0963">Cytoplasm</keyword>
<dbReference type="PANTHER" id="PTHR10060">
    <property type="entry name" value="TATD FAMILY DEOXYRIBONUCLEASE"/>
    <property type="match status" value="1"/>
</dbReference>
<dbReference type="PROSITE" id="PS01090">
    <property type="entry name" value="TATD_2"/>
    <property type="match status" value="1"/>
</dbReference>
<name>A0A8R1HZQ6_CAEJA</name>
<dbReference type="GO" id="GO:0006309">
    <property type="term" value="P:apoptotic DNA fragmentation"/>
    <property type="evidence" value="ECO:0007669"/>
    <property type="project" value="EnsemblMetazoa"/>
</dbReference>
<reference evidence="12" key="1">
    <citation type="submission" date="2010-08" db="EMBL/GenBank/DDBJ databases">
        <authorList>
            <consortium name="Caenorhabditis japonica Sequencing Consortium"/>
            <person name="Wilson R.K."/>
        </authorList>
    </citation>
    <scope>NUCLEOTIDE SEQUENCE [LARGE SCALE GENOMIC DNA]</scope>
    <source>
        <strain evidence="12">DF5081</strain>
    </source>
</reference>
<evidence type="ECO:0000256" key="10">
    <source>
        <dbReference type="PIRSR" id="PIRSR005902-1"/>
    </source>
</evidence>
<dbReference type="InterPro" id="IPR001130">
    <property type="entry name" value="TatD-like"/>
</dbReference>
<dbReference type="InterPro" id="IPR018228">
    <property type="entry name" value="DNase_TatD-rel_CS"/>
</dbReference>
<dbReference type="FunFam" id="3.20.20.140:FF:000018">
    <property type="entry name" value="3'-5' ssDNA/RNA exonuclease TatD"/>
    <property type="match status" value="1"/>
</dbReference>
<keyword evidence="7" id="KW-0460">Magnesium</keyword>
<dbReference type="CDD" id="cd01310">
    <property type="entry name" value="TatD_DNAse"/>
    <property type="match status" value="1"/>
</dbReference>
<dbReference type="OMA" id="HDAKSWE"/>
<evidence type="ECO:0000256" key="9">
    <source>
        <dbReference type="ARBA" id="ARBA00045223"/>
    </source>
</evidence>
<comment type="similarity">
    <text evidence="1">Belongs to the metallo-dependent hydrolases superfamily. TatD-type hydrolase family.</text>
</comment>
<dbReference type="GO" id="GO:0005829">
    <property type="term" value="C:cytosol"/>
    <property type="evidence" value="ECO:0007669"/>
    <property type="project" value="TreeGrafter"/>
</dbReference>
<dbReference type="Proteomes" id="UP000005237">
    <property type="component" value="Unassembled WGS sequence"/>
</dbReference>
<evidence type="ECO:0000256" key="5">
    <source>
        <dbReference type="ARBA" id="ARBA00022801"/>
    </source>
</evidence>
<feature type="binding site" evidence="10">
    <location>
        <position position="102"/>
    </location>
    <ligand>
        <name>a divalent metal cation</name>
        <dbReference type="ChEBI" id="CHEBI:60240"/>
        <label>1</label>
    </ligand>
</feature>
<evidence type="ECO:0000256" key="7">
    <source>
        <dbReference type="ARBA" id="ARBA00022842"/>
    </source>
</evidence>
<evidence type="ECO:0000256" key="3">
    <source>
        <dbReference type="ARBA" id="ARBA00022722"/>
    </source>
</evidence>
<keyword evidence="3" id="KW-0540">Nuclease</keyword>
<evidence type="ECO:0000313" key="11">
    <source>
        <dbReference type="EnsemblMetazoa" id="CJA13042.1"/>
    </source>
</evidence>
<accession>A0A8R1HZQ6</accession>
<feature type="binding site" evidence="10">
    <location>
        <position position="163"/>
    </location>
    <ligand>
        <name>a divalent metal cation</name>
        <dbReference type="ChEBI" id="CHEBI:60240"/>
        <label>2</label>
    </ligand>
</feature>
<comment type="function">
    <text evidence="9">Deoxyribonuclease which catalyzes (in vitro) the decatenation of kinetoplast DNA, which are circular DNA catenated to each other, producing linear DNA molecules. Plays an important role in chromosomal segregation and cell cycle progression during eye development probably via its DNA decatenation activity.</text>
</comment>
<evidence type="ECO:0000256" key="2">
    <source>
        <dbReference type="ARBA" id="ARBA00022490"/>
    </source>
</evidence>
<dbReference type="AlphaFoldDB" id="A0A8R1HZQ6"/>
<dbReference type="PANTHER" id="PTHR10060:SF15">
    <property type="entry name" value="DEOXYRIBONUCLEASE TATDN1"/>
    <property type="match status" value="1"/>
</dbReference>